<protein>
    <submittedName>
        <fullName evidence="2">Uncharacterized protein</fullName>
    </submittedName>
</protein>
<sequence>MFPSISTGTGIPTANGDGWASKKIRHREEDPPDEGGMMVEDMQFPRASFRDKLINSQQVTMESNEEDPDEAFKLEEDDAIREYDDMEPKITFKDRILKLV</sequence>
<evidence type="ECO:0000313" key="3">
    <source>
        <dbReference type="Proteomes" id="UP001567538"/>
    </source>
</evidence>
<keyword evidence="3" id="KW-1185">Reference proteome</keyword>
<evidence type="ECO:0000313" key="2">
    <source>
        <dbReference type="EMBL" id="KAL1545940.1"/>
    </source>
</evidence>
<dbReference type="AlphaFoldDB" id="A0ABD1GP79"/>
<dbReference type="Proteomes" id="UP001567538">
    <property type="component" value="Unassembled WGS sequence"/>
</dbReference>
<accession>A0ABD1GP79</accession>
<organism evidence="2 3">
    <name type="scientific">Salvia divinorum</name>
    <name type="common">Maria pastora</name>
    <name type="synonym">Diviner's sage</name>
    <dbReference type="NCBI Taxonomy" id="28513"/>
    <lineage>
        <taxon>Eukaryota</taxon>
        <taxon>Viridiplantae</taxon>
        <taxon>Streptophyta</taxon>
        <taxon>Embryophyta</taxon>
        <taxon>Tracheophyta</taxon>
        <taxon>Spermatophyta</taxon>
        <taxon>Magnoliopsida</taxon>
        <taxon>eudicotyledons</taxon>
        <taxon>Gunneridae</taxon>
        <taxon>Pentapetalae</taxon>
        <taxon>asterids</taxon>
        <taxon>lamiids</taxon>
        <taxon>Lamiales</taxon>
        <taxon>Lamiaceae</taxon>
        <taxon>Nepetoideae</taxon>
        <taxon>Mentheae</taxon>
        <taxon>Salviinae</taxon>
        <taxon>Salvia</taxon>
        <taxon>Salvia subgen. Calosphace</taxon>
    </lineage>
</organism>
<evidence type="ECO:0000256" key="1">
    <source>
        <dbReference type="SAM" id="MobiDB-lite"/>
    </source>
</evidence>
<proteinExistence type="predicted"/>
<name>A0ABD1GP79_SALDI</name>
<comment type="caution">
    <text evidence="2">The sequence shown here is derived from an EMBL/GenBank/DDBJ whole genome shotgun (WGS) entry which is preliminary data.</text>
</comment>
<dbReference type="EMBL" id="JBEAFC010000008">
    <property type="protein sequence ID" value="KAL1545940.1"/>
    <property type="molecule type" value="Genomic_DNA"/>
</dbReference>
<feature type="compositionally biased region" description="Polar residues" evidence="1">
    <location>
        <begin position="1"/>
        <end position="12"/>
    </location>
</feature>
<gene>
    <name evidence="2" type="ORF">AAHA92_22607</name>
</gene>
<feature type="region of interest" description="Disordered" evidence="1">
    <location>
        <begin position="1"/>
        <end position="39"/>
    </location>
</feature>
<reference evidence="2 3" key="1">
    <citation type="submission" date="2024-06" db="EMBL/GenBank/DDBJ databases">
        <title>A chromosome level genome sequence of Diviner's sage (Salvia divinorum).</title>
        <authorList>
            <person name="Ford S.A."/>
            <person name="Ro D.-K."/>
            <person name="Ness R.W."/>
            <person name="Phillips M.A."/>
        </authorList>
    </citation>
    <scope>NUCLEOTIDE SEQUENCE [LARGE SCALE GENOMIC DNA]</scope>
    <source>
        <strain evidence="2">SAF-2024a</strain>
        <tissue evidence="2">Leaf</tissue>
    </source>
</reference>